<dbReference type="Gene3D" id="3.10.10.10">
    <property type="entry name" value="HIV Type 1 Reverse Transcriptase, subunit A, domain 1"/>
    <property type="match status" value="1"/>
</dbReference>
<protein>
    <recommendedName>
        <fullName evidence="3">Reverse transcriptase domain-containing protein</fullName>
    </recommendedName>
</protein>
<evidence type="ECO:0008006" key="3">
    <source>
        <dbReference type="Google" id="ProtNLM"/>
    </source>
</evidence>
<reference evidence="1" key="2">
    <citation type="submission" date="2022-01" db="EMBL/GenBank/DDBJ databases">
        <authorList>
            <person name="Yamashiro T."/>
            <person name="Shiraishi A."/>
            <person name="Satake H."/>
            <person name="Nakayama K."/>
        </authorList>
    </citation>
    <scope>NUCLEOTIDE SEQUENCE</scope>
</reference>
<sequence>MAREAWGLSMDSSDYARLDVMSLRTTVVAQSALISELQSADHRRQRVITELLASDHKRQVQLTKTLRLLKGLQTQMLADCIDLLFWFRLPSKVVICLRYYLPWYSILSLRYIPASMAVSYDFMKSNEYYVFLCDLKRKMDTKRKAPQVKPDATTPTPHVMQQPKKAMITILSGTGVRRPVQLAHTNAIDDTEEDDDRQNTAPYEGAKIQKLDFEMLWNLKYHGPLLSIAEKEIVRIPFGDDNFNRVVVTESSNKQREPDKASSRVLRLKVIFNEGMSRILSRIFRPPYQRRRQVNVETNLKMVAISNEIWYTGATPVARAPYRLAPSEMKELAEQLQELTDKGFIRPSSSPWGAPVLFVKKKDGFVPGVHVDYREIEQTDNEKQERFFTVETEALQCKPNPRHYQPEGSRNFTHTAMLSKKGLGVCVDAKRKGAVVFRISRFGGTIGTGTKCTEGTRTTIKDSSLGHDYWLDHIPTQILKAQTEHGNPEHQR</sequence>
<gene>
    <name evidence="1" type="ORF">Tco_0989402</name>
</gene>
<dbReference type="Proteomes" id="UP001151760">
    <property type="component" value="Unassembled WGS sequence"/>
</dbReference>
<proteinExistence type="predicted"/>
<evidence type="ECO:0000313" key="2">
    <source>
        <dbReference type="Proteomes" id="UP001151760"/>
    </source>
</evidence>
<dbReference type="PANTHER" id="PTHR15503:SF45">
    <property type="entry name" value="RNA-DIRECTED DNA POLYMERASE HOMOLOG"/>
    <property type="match status" value="1"/>
</dbReference>
<keyword evidence="2" id="KW-1185">Reference proteome</keyword>
<organism evidence="1 2">
    <name type="scientific">Tanacetum coccineum</name>
    <dbReference type="NCBI Taxonomy" id="301880"/>
    <lineage>
        <taxon>Eukaryota</taxon>
        <taxon>Viridiplantae</taxon>
        <taxon>Streptophyta</taxon>
        <taxon>Embryophyta</taxon>
        <taxon>Tracheophyta</taxon>
        <taxon>Spermatophyta</taxon>
        <taxon>Magnoliopsida</taxon>
        <taxon>eudicotyledons</taxon>
        <taxon>Gunneridae</taxon>
        <taxon>Pentapetalae</taxon>
        <taxon>asterids</taxon>
        <taxon>campanulids</taxon>
        <taxon>Asterales</taxon>
        <taxon>Asteraceae</taxon>
        <taxon>Asteroideae</taxon>
        <taxon>Anthemideae</taxon>
        <taxon>Anthemidinae</taxon>
        <taxon>Tanacetum</taxon>
    </lineage>
</organism>
<dbReference type="InterPro" id="IPR032567">
    <property type="entry name" value="RTL1-rel"/>
</dbReference>
<dbReference type="InterPro" id="IPR043502">
    <property type="entry name" value="DNA/RNA_pol_sf"/>
</dbReference>
<name>A0ABQ5EU96_9ASTR</name>
<evidence type="ECO:0000313" key="1">
    <source>
        <dbReference type="EMBL" id="GJT54348.1"/>
    </source>
</evidence>
<dbReference type="SUPFAM" id="SSF56672">
    <property type="entry name" value="DNA/RNA polymerases"/>
    <property type="match status" value="1"/>
</dbReference>
<comment type="caution">
    <text evidence="1">The sequence shown here is derived from an EMBL/GenBank/DDBJ whole genome shotgun (WGS) entry which is preliminary data.</text>
</comment>
<reference evidence="1" key="1">
    <citation type="journal article" date="2022" name="Int. J. Mol. Sci.">
        <title>Draft Genome of Tanacetum Coccineum: Genomic Comparison of Closely Related Tanacetum-Family Plants.</title>
        <authorList>
            <person name="Yamashiro T."/>
            <person name="Shiraishi A."/>
            <person name="Nakayama K."/>
            <person name="Satake H."/>
        </authorList>
    </citation>
    <scope>NUCLEOTIDE SEQUENCE</scope>
</reference>
<dbReference type="PANTHER" id="PTHR15503">
    <property type="entry name" value="LDOC1 RELATED"/>
    <property type="match status" value="1"/>
</dbReference>
<accession>A0ABQ5EU96</accession>
<dbReference type="EMBL" id="BQNB010016664">
    <property type="protein sequence ID" value="GJT54348.1"/>
    <property type="molecule type" value="Genomic_DNA"/>
</dbReference>